<sequence length="82" mass="9461">MSQKKIHFIDVPSNSFRQTLQQVGIANEIIEAMLDNFEIIKSNKFGYTPEITHVAEEITGKKTISFETFARDNQSFFVHSEH</sequence>
<evidence type="ECO:0000313" key="2">
    <source>
        <dbReference type="Proteomes" id="UP000430692"/>
    </source>
</evidence>
<organism evidence="1 2">
    <name type="scientific">Shimazuella alba</name>
    <dbReference type="NCBI Taxonomy" id="2690964"/>
    <lineage>
        <taxon>Bacteria</taxon>
        <taxon>Bacillati</taxon>
        <taxon>Bacillota</taxon>
        <taxon>Bacilli</taxon>
        <taxon>Bacillales</taxon>
        <taxon>Thermoactinomycetaceae</taxon>
        <taxon>Shimazuella</taxon>
    </lineage>
</organism>
<name>A0A6I4VT53_9BACL</name>
<comment type="caution">
    <text evidence="1">The sequence shown here is derived from an EMBL/GenBank/DDBJ whole genome shotgun (WGS) entry which is preliminary data.</text>
</comment>
<dbReference type="EMBL" id="WUUL01000006">
    <property type="protein sequence ID" value="MXQ54193.1"/>
    <property type="molecule type" value="Genomic_DNA"/>
</dbReference>
<evidence type="ECO:0000313" key="1">
    <source>
        <dbReference type="EMBL" id="MXQ54193.1"/>
    </source>
</evidence>
<protein>
    <submittedName>
        <fullName evidence="1">Uncharacterized protein</fullName>
    </submittedName>
</protein>
<reference evidence="1 2" key="1">
    <citation type="submission" date="2019-12" db="EMBL/GenBank/DDBJ databases">
        <title>Whole-genome analyses of novel actinobacteria.</title>
        <authorList>
            <person name="Sahin N."/>
            <person name="Saygin H."/>
        </authorList>
    </citation>
    <scope>NUCLEOTIDE SEQUENCE [LARGE SCALE GENOMIC DNA]</scope>
    <source>
        <strain evidence="1 2">KC615</strain>
    </source>
</reference>
<dbReference type="Proteomes" id="UP000430692">
    <property type="component" value="Unassembled WGS sequence"/>
</dbReference>
<keyword evidence="2" id="KW-1185">Reference proteome</keyword>
<gene>
    <name evidence="1" type="ORF">GSM42_10790</name>
</gene>
<dbReference type="AlphaFoldDB" id="A0A6I4VT53"/>
<dbReference type="RefSeq" id="WP_160801549.1">
    <property type="nucleotide sequence ID" value="NZ_WUUL01000006.1"/>
</dbReference>
<accession>A0A6I4VT53</accession>
<proteinExistence type="predicted"/>